<feature type="transmembrane region" description="Helical" evidence="1">
    <location>
        <begin position="60"/>
        <end position="84"/>
    </location>
</feature>
<comment type="caution">
    <text evidence="2">The sequence shown here is derived from an EMBL/GenBank/DDBJ whole genome shotgun (WGS) entry which is preliminary data.</text>
</comment>
<keyword evidence="1" id="KW-0812">Transmembrane</keyword>
<dbReference type="OrthoDB" id="9953988at2"/>
<organism evidence="2 3">
    <name type="scientific">Mucilaginibacter gilvus</name>
    <dbReference type="NCBI Taxonomy" id="2305909"/>
    <lineage>
        <taxon>Bacteria</taxon>
        <taxon>Pseudomonadati</taxon>
        <taxon>Bacteroidota</taxon>
        <taxon>Sphingobacteriia</taxon>
        <taxon>Sphingobacteriales</taxon>
        <taxon>Sphingobacteriaceae</taxon>
        <taxon>Mucilaginibacter</taxon>
    </lineage>
</organism>
<proteinExistence type="predicted"/>
<keyword evidence="3" id="KW-1185">Reference proteome</keyword>
<evidence type="ECO:0000313" key="3">
    <source>
        <dbReference type="Proteomes" id="UP000286701"/>
    </source>
</evidence>
<dbReference type="EMBL" id="SBIW01000009">
    <property type="protein sequence ID" value="RWY48565.1"/>
    <property type="molecule type" value="Genomic_DNA"/>
</dbReference>
<keyword evidence="1" id="KW-0472">Membrane</keyword>
<keyword evidence="1" id="KW-1133">Transmembrane helix</keyword>
<protein>
    <submittedName>
        <fullName evidence="2">Uncharacterized protein</fullName>
    </submittedName>
</protein>
<dbReference type="RefSeq" id="WP_128535611.1">
    <property type="nucleotide sequence ID" value="NZ_SBIW01000009.1"/>
</dbReference>
<reference evidence="2 3" key="1">
    <citation type="submission" date="2019-01" db="EMBL/GenBank/DDBJ databases">
        <title>Mucilaginibacter antarcticum sp. nov., isolated from antarctic soil.</title>
        <authorList>
            <person name="Yan Y.-Q."/>
            <person name="Du Z.-J."/>
        </authorList>
    </citation>
    <scope>NUCLEOTIDE SEQUENCE [LARGE SCALE GENOMIC DNA]</scope>
    <source>
        <strain evidence="2 3">F01003</strain>
    </source>
</reference>
<name>A0A444MJP8_9SPHI</name>
<accession>A0A444MJP8</accession>
<dbReference type="AlphaFoldDB" id="A0A444MJP8"/>
<sequence length="86" mass="9588">MNVNLSPLEQPTTCHTDDYLDMLLHGPHNSSAMDMELKKINAHVVQEEARMSRLITSIGITLFLVMLFCLFCLPGIASTGVLVFPR</sequence>
<evidence type="ECO:0000313" key="2">
    <source>
        <dbReference type="EMBL" id="RWY48565.1"/>
    </source>
</evidence>
<dbReference type="Proteomes" id="UP000286701">
    <property type="component" value="Unassembled WGS sequence"/>
</dbReference>
<evidence type="ECO:0000256" key="1">
    <source>
        <dbReference type="SAM" id="Phobius"/>
    </source>
</evidence>
<gene>
    <name evidence="2" type="ORF">EPL05_19160</name>
</gene>